<dbReference type="Proteomes" id="UP000708576">
    <property type="component" value="Unassembled WGS sequence"/>
</dbReference>
<name>A0ABS5JSJ3_9BACT</name>
<dbReference type="EMBL" id="JAGUCO010000003">
    <property type="protein sequence ID" value="MBS2097881.1"/>
    <property type="molecule type" value="Genomic_DNA"/>
</dbReference>
<accession>A0ABS5JSJ3</accession>
<dbReference type="InterPro" id="IPR029044">
    <property type="entry name" value="Nucleotide-diphossugar_trans"/>
</dbReference>
<gene>
    <name evidence="1" type="ORF">KEM10_06280</name>
</gene>
<sequence length="416" mass="48559">MNKLFQKYLSKHEVYNSSEQDLDKKDIRVVIPVFLEQDYIDSLLESIVISATKCDVAIQLVLVVNYAEGSSPEVMESQHRMYNYLLKKKEEYSCYFSIAVIQAYNLKKKHAGAGWARKIGMDYAVFRYNEEQNPKGIILSLDADCKVKSDYFNAVWKKFNEEPINGFTIQFQHEMVGVNEIQKEAILQYELHLRYYLKALRWAGHPYAFHTVGSCFAVTAEAYVRAGGMPRKQAGEDFYFLQKVIPLGRFKELNNTCVYPSSRISNRVPFGTGPTVSKLMKNQNDYLTYNLQAFVDLKEMLDEKEKFFKVDEEQYADLINNLSGRIRSFLLNSNFYQELSNINNNCASLDAFKKRFFEVFDAFKVVKYLNYVHVHFLEKIAVFDAALDLIDLQEKESDDLMDTLDLLTYYRKWEIE</sequence>
<keyword evidence="2" id="KW-1185">Reference proteome</keyword>
<organism evidence="1 2">
    <name type="scientific">Carboxylicivirga linearis</name>
    <dbReference type="NCBI Taxonomy" id="1628157"/>
    <lineage>
        <taxon>Bacteria</taxon>
        <taxon>Pseudomonadati</taxon>
        <taxon>Bacteroidota</taxon>
        <taxon>Bacteroidia</taxon>
        <taxon>Marinilabiliales</taxon>
        <taxon>Marinilabiliaceae</taxon>
        <taxon>Carboxylicivirga</taxon>
    </lineage>
</organism>
<dbReference type="Gene3D" id="3.90.550.10">
    <property type="entry name" value="Spore Coat Polysaccharide Biosynthesis Protein SpsA, Chain A"/>
    <property type="match status" value="1"/>
</dbReference>
<comment type="caution">
    <text evidence="1">The sequence shown here is derived from an EMBL/GenBank/DDBJ whole genome shotgun (WGS) entry which is preliminary data.</text>
</comment>
<evidence type="ECO:0000313" key="2">
    <source>
        <dbReference type="Proteomes" id="UP000708576"/>
    </source>
</evidence>
<dbReference type="RefSeq" id="WP_212214931.1">
    <property type="nucleotide sequence ID" value="NZ_JAGUCO010000003.1"/>
</dbReference>
<reference evidence="1 2" key="1">
    <citation type="journal article" date="2015" name="Int. J. Syst. Evol. Microbiol.">
        <title>Carboxylicivirga linearis sp. nov., isolated from a sea cucumber culture pond.</title>
        <authorList>
            <person name="Wang F.Q."/>
            <person name="Zhou Y.X."/>
            <person name="Lin X.Z."/>
            <person name="Chen G.J."/>
            <person name="Du Z.J."/>
        </authorList>
    </citation>
    <scope>NUCLEOTIDE SEQUENCE [LARGE SCALE GENOMIC DNA]</scope>
    <source>
        <strain evidence="1 2">FB218</strain>
    </source>
</reference>
<protein>
    <submittedName>
        <fullName evidence="1">Glycosyltransferase family 2 protein</fullName>
    </submittedName>
</protein>
<dbReference type="SUPFAM" id="SSF53448">
    <property type="entry name" value="Nucleotide-diphospho-sugar transferases"/>
    <property type="match status" value="1"/>
</dbReference>
<proteinExistence type="predicted"/>
<evidence type="ECO:0000313" key="1">
    <source>
        <dbReference type="EMBL" id="MBS2097881.1"/>
    </source>
</evidence>